<reference evidence="1" key="1">
    <citation type="submission" date="2018-05" db="EMBL/GenBank/DDBJ databases">
        <authorList>
            <person name="Lanie J.A."/>
            <person name="Ng W.-L."/>
            <person name="Kazmierczak K.M."/>
            <person name="Andrzejewski T.M."/>
            <person name="Davidsen T.M."/>
            <person name="Wayne K.J."/>
            <person name="Tettelin H."/>
            <person name="Glass J.I."/>
            <person name="Rusch D."/>
            <person name="Podicherti R."/>
            <person name="Tsui H.-C.T."/>
            <person name="Winkler M.E."/>
        </authorList>
    </citation>
    <scope>NUCLEOTIDE SEQUENCE</scope>
</reference>
<sequence length="46" mass="5309">GQTQEWLFDLSKDLAEKNDLSSVQPKQAARLKKLLANWEKEVQPAR</sequence>
<accession>A0A383DQM6</accession>
<dbReference type="Gene3D" id="3.30.1120.10">
    <property type="match status" value="1"/>
</dbReference>
<proteinExistence type="predicted"/>
<organism evidence="1">
    <name type="scientific">marine metagenome</name>
    <dbReference type="NCBI Taxonomy" id="408172"/>
    <lineage>
        <taxon>unclassified sequences</taxon>
        <taxon>metagenomes</taxon>
        <taxon>ecological metagenomes</taxon>
    </lineage>
</organism>
<protein>
    <submittedName>
        <fullName evidence="1">Uncharacterized protein</fullName>
    </submittedName>
</protein>
<dbReference type="EMBL" id="UINC01219239">
    <property type="protein sequence ID" value="SVE46619.1"/>
    <property type="molecule type" value="Genomic_DNA"/>
</dbReference>
<feature type="non-terminal residue" evidence="1">
    <location>
        <position position="1"/>
    </location>
</feature>
<evidence type="ECO:0000313" key="1">
    <source>
        <dbReference type="EMBL" id="SVE46619.1"/>
    </source>
</evidence>
<dbReference type="InterPro" id="IPR017850">
    <property type="entry name" value="Alkaline_phosphatase_core_sf"/>
</dbReference>
<gene>
    <name evidence="1" type="ORF">METZ01_LOCUS499473</name>
</gene>
<dbReference type="AlphaFoldDB" id="A0A383DQM6"/>
<dbReference type="SUPFAM" id="SSF53649">
    <property type="entry name" value="Alkaline phosphatase-like"/>
    <property type="match status" value="1"/>
</dbReference>
<name>A0A383DQM6_9ZZZZ</name>